<dbReference type="AlphaFoldDB" id="A0A0E9UYU7"/>
<dbReference type="EMBL" id="GBXM01038227">
    <property type="protein sequence ID" value="JAH70350.1"/>
    <property type="molecule type" value="Transcribed_RNA"/>
</dbReference>
<proteinExistence type="predicted"/>
<protein>
    <submittedName>
        <fullName evidence="1">Uncharacterized protein</fullName>
    </submittedName>
</protein>
<sequence length="42" mass="5245">MRSCQEKVSILRRGAKWWEEKIESERKLYFREREAVFMYSGM</sequence>
<evidence type="ECO:0000313" key="1">
    <source>
        <dbReference type="EMBL" id="JAH70350.1"/>
    </source>
</evidence>
<reference evidence="1" key="1">
    <citation type="submission" date="2014-11" db="EMBL/GenBank/DDBJ databases">
        <authorList>
            <person name="Amaro Gonzalez C."/>
        </authorList>
    </citation>
    <scope>NUCLEOTIDE SEQUENCE</scope>
</reference>
<accession>A0A0E9UYU7</accession>
<reference evidence="1" key="2">
    <citation type="journal article" date="2015" name="Fish Shellfish Immunol.">
        <title>Early steps in the European eel (Anguilla anguilla)-Vibrio vulnificus interaction in the gills: Role of the RtxA13 toxin.</title>
        <authorList>
            <person name="Callol A."/>
            <person name="Pajuelo D."/>
            <person name="Ebbesson L."/>
            <person name="Teles M."/>
            <person name="MacKenzie S."/>
            <person name="Amaro C."/>
        </authorList>
    </citation>
    <scope>NUCLEOTIDE SEQUENCE</scope>
</reference>
<organism evidence="1">
    <name type="scientific">Anguilla anguilla</name>
    <name type="common">European freshwater eel</name>
    <name type="synonym">Muraena anguilla</name>
    <dbReference type="NCBI Taxonomy" id="7936"/>
    <lineage>
        <taxon>Eukaryota</taxon>
        <taxon>Metazoa</taxon>
        <taxon>Chordata</taxon>
        <taxon>Craniata</taxon>
        <taxon>Vertebrata</taxon>
        <taxon>Euteleostomi</taxon>
        <taxon>Actinopterygii</taxon>
        <taxon>Neopterygii</taxon>
        <taxon>Teleostei</taxon>
        <taxon>Anguilliformes</taxon>
        <taxon>Anguillidae</taxon>
        <taxon>Anguilla</taxon>
    </lineage>
</organism>
<name>A0A0E9UYU7_ANGAN</name>